<proteinExistence type="predicted"/>
<evidence type="ECO:0000256" key="1">
    <source>
        <dbReference type="SAM" id="MobiDB-lite"/>
    </source>
</evidence>
<accession>A0A8T2Q4I8</accession>
<gene>
    <name evidence="2" type="ORF">KP509_38G064200</name>
</gene>
<dbReference type="Proteomes" id="UP000825935">
    <property type="component" value="Chromosome 38"/>
</dbReference>
<feature type="region of interest" description="Disordered" evidence="1">
    <location>
        <begin position="1"/>
        <end position="42"/>
    </location>
</feature>
<evidence type="ECO:0000313" key="3">
    <source>
        <dbReference type="Proteomes" id="UP000825935"/>
    </source>
</evidence>
<evidence type="ECO:0000313" key="2">
    <source>
        <dbReference type="EMBL" id="KAH7278917.1"/>
    </source>
</evidence>
<comment type="caution">
    <text evidence="2">The sequence shown here is derived from an EMBL/GenBank/DDBJ whole genome shotgun (WGS) entry which is preliminary data.</text>
</comment>
<organism evidence="2 3">
    <name type="scientific">Ceratopteris richardii</name>
    <name type="common">Triangle waterfern</name>
    <dbReference type="NCBI Taxonomy" id="49495"/>
    <lineage>
        <taxon>Eukaryota</taxon>
        <taxon>Viridiplantae</taxon>
        <taxon>Streptophyta</taxon>
        <taxon>Embryophyta</taxon>
        <taxon>Tracheophyta</taxon>
        <taxon>Polypodiopsida</taxon>
        <taxon>Polypodiidae</taxon>
        <taxon>Polypodiales</taxon>
        <taxon>Pteridineae</taxon>
        <taxon>Pteridaceae</taxon>
        <taxon>Parkerioideae</taxon>
        <taxon>Ceratopteris</taxon>
    </lineage>
</organism>
<dbReference type="EMBL" id="CM035443">
    <property type="protein sequence ID" value="KAH7278917.1"/>
    <property type="molecule type" value="Genomic_DNA"/>
</dbReference>
<keyword evidence="3" id="KW-1185">Reference proteome</keyword>
<protein>
    <submittedName>
        <fullName evidence="2">Uncharacterized protein</fullName>
    </submittedName>
</protein>
<feature type="compositionally biased region" description="Basic and acidic residues" evidence="1">
    <location>
        <begin position="9"/>
        <end position="23"/>
    </location>
</feature>
<name>A0A8T2Q4I8_CERRI</name>
<sequence>MVVQPDEAQDLHSDAVSETYSDREVDEISDLSEAQESSEDLECQKPIDLEVSQGPKSMDTTVCFDESATEMLDLEGKMDRKVEGDLRAAIFKVDFGRRIES</sequence>
<reference evidence="2" key="1">
    <citation type="submission" date="2021-08" db="EMBL/GenBank/DDBJ databases">
        <title>WGS assembly of Ceratopteris richardii.</title>
        <authorList>
            <person name="Marchant D.B."/>
            <person name="Chen G."/>
            <person name="Jenkins J."/>
            <person name="Shu S."/>
            <person name="Leebens-Mack J."/>
            <person name="Grimwood J."/>
            <person name="Schmutz J."/>
            <person name="Soltis P."/>
            <person name="Soltis D."/>
            <person name="Chen Z.-H."/>
        </authorList>
    </citation>
    <scope>NUCLEOTIDE SEQUENCE</scope>
    <source>
        <strain evidence="2">Whitten #5841</strain>
        <tissue evidence="2">Leaf</tissue>
    </source>
</reference>
<dbReference type="AlphaFoldDB" id="A0A8T2Q4I8"/>